<dbReference type="InterPro" id="IPR003313">
    <property type="entry name" value="AraC-bd"/>
</dbReference>
<dbReference type="InterPro" id="IPR009057">
    <property type="entry name" value="Homeodomain-like_sf"/>
</dbReference>
<dbReference type="InterPro" id="IPR018062">
    <property type="entry name" value="HTH_AraC-typ_CS"/>
</dbReference>
<dbReference type="Gene3D" id="1.10.10.60">
    <property type="entry name" value="Homeodomain-like"/>
    <property type="match status" value="2"/>
</dbReference>
<dbReference type="Proteomes" id="UP000054099">
    <property type="component" value="Unassembled WGS sequence"/>
</dbReference>
<organism evidence="5 6">
    <name type="scientific">Fictibacillus enclensis</name>
    <dbReference type="NCBI Taxonomy" id="1017270"/>
    <lineage>
        <taxon>Bacteria</taxon>
        <taxon>Bacillati</taxon>
        <taxon>Bacillota</taxon>
        <taxon>Bacilli</taxon>
        <taxon>Bacillales</taxon>
        <taxon>Fictibacillaceae</taxon>
        <taxon>Fictibacillus</taxon>
    </lineage>
</organism>
<dbReference type="GO" id="GO:0003700">
    <property type="term" value="F:DNA-binding transcription factor activity"/>
    <property type="evidence" value="ECO:0007669"/>
    <property type="project" value="InterPro"/>
</dbReference>
<feature type="domain" description="HTH araC/xylS-type" evidence="4">
    <location>
        <begin position="192"/>
        <end position="290"/>
    </location>
</feature>
<dbReference type="InterPro" id="IPR037923">
    <property type="entry name" value="HTH-like"/>
</dbReference>
<proteinExistence type="predicted"/>
<sequence>MDLNNYLSGKISLNYFIHRLNQNGASFHIHYWGVMPNHYDTQWHKHSFFEVVYVIKGEGVYIEDDLTYPLQENTLFLSRPEVLHQIKSKKGLSLLYVAFDLIDSESSESWIKIMETAKQSSNIILYDVEETETALLWRSLLLRATNRHHEFFEEMLSNTAYGLILSILQDFVPLLNKSHPKQDYEQYSALLTQAQLYIHDNLSNSLRLTEVAKHLHISGRHLSRIFVAELGVSFSKYVQDERIKKAMVLLKRSKLSIKEISEETGFMNVHYFTRVFSEMMQTSPGKFRSLYFDKYTTTFSEG</sequence>
<keyword evidence="6" id="KW-1185">Reference proteome</keyword>
<dbReference type="PROSITE" id="PS01124">
    <property type="entry name" value="HTH_ARAC_FAMILY_2"/>
    <property type="match status" value="1"/>
</dbReference>
<name>A0A0V8IYA0_9BACL</name>
<comment type="caution">
    <text evidence="5">The sequence shown here is derived from an EMBL/GenBank/DDBJ whole genome shotgun (WGS) entry which is preliminary data.</text>
</comment>
<evidence type="ECO:0000256" key="3">
    <source>
        <dbReference type="ARBA" id="ARBA00023163"/>
    </source>
</evidence>
<dbReference type="Pfam" id="PF02311">
    <property type="entry name" value="AraC_binding"/>
    <property type="match status" value="1"/>
</dbReference>
<keyword evidence="1" id="KW-0805">Transcription regulation</keyword>
<dbReference type="OrthoDB" id="247151at2"/>
<dbReference type="SUPFAM" id="SSF46689">
    <property type="entry name" value="Homeodomain-like"/>
    <property type="match status" value="2"/>
</dbReference>
<dbReference type="SUPFAM" id="SSF51215">
    <property type="entry name" value="Regulatory protein AraC"/>
    <property type="match status" value="1"/>
</dbReference>
<protein>
    <submittedName>
        <fullName evidence="5">Transcriptional regulator</fullName>
    </submittedName>
</protein>
<keyword evidence="2" id="KW-0238">DNA-binding</keyword>
<evidence type="ECO:0000256" key="1">
    <source>
        <dbReference type="ARBA" id="ARBA00023015"/>
    </source>
</evidence>
<dbReference type="PROSITE" id="PS00041">
    <property type="entry name" value="HTH_ARAC_FAMILY_1"/>
    <property type="match status" value="1"/>
</dbReference>
<gene>
    <name evidence="5" type="ORF">AS030_21260</name>
</gene>
<dbReference type="InterPro" id="IPR014710">
    <property type="entry name" value="RmlC-like_jellyroll"/>
</dbReference>
<dbReference type="PANTHER" id="PTHR43280:SF28">
    <property type="entry name" value="HTH-TYPE TRANSCRIPTIONAL ACTIVATOR RHAS"/>
    <property type="match status" value="1"/>
</dbReference>
<evidence type="ECO:0000313" key="5">
    <source>
        <dbReference type="EMBL" id="KSU79779.1"/>
    </source>
</evidence>
<dbReference type="AlphaFoldDB" id="A0A0V8IYA0"/>
<dbReference type="Gene3D" id="2.60.120.10">
    <property type="entry name" value="Jelly Rolls"/>
    <property type="match status" value="1"/>
</dbReference>
<evidence type="ECO:0000313" key="6">
    <source>
        <dbReference type="Proteomes" id="UP000054099"/>
    </source>
</evidence>
<reference evidence="5 6" key="1">
    <citation type="journal article" date="2014" name="Antonie Van Leeuwenhoek">
        <title>Fictibacillus enclensis sp. nov., isolated from marine sediment.</title>
        <authorList>
            <person name="Dastager S.G."/>
            <person name="Mawlankar R."/>
            <person name="Srinivasan K."/>
            <person name="Tang S.K."/>
            <person name="Lee J.C."/>
            <person name="Ramana V.V."/>
            <person name="Shouche Y.S."/>
        </authorList>
    </citation>
    <scope>NUCLEOTIDE SEQUENCE [LARGE SCALE GENOMIC DNA]</scope>
    <source>
        <strain evidence="5 6">NIO-1003</strain>
    </source>
</reference>
<keyword evidence="3" id="KW-0804">Transcription</keyword>
<dbReference type="PANTHER" id="PTHR43280">
    <property type="entry name" value="ARAC-FAMILY TRANSCRIPTIONAL REGULATOR"/>
    <property type="match status" value="1"/>
</dbReference>
<dbReference type="SMART" id="SM00342">
    <property type="entry name" value="HTH_ARAC"/>
    <property type="match status" value="1"/>
</dbReference>
<dbReference type="Pfam" id="PF12833">
    <property type="entry name" value="HTH_18"/>
    <property type="match status" value="1"/>
</dbReference>
<accession>A0A0V8IYA0</accession>
<evidence type="ECO:0000259" key="4">
    <source>
        <dbReference type="PROSITE" id="PS01124"/>
    </source>
</evidence>
<dbReference type="EMBL" id="LNQN01000008">
    <property type="protein sequence ID" value="KSU79779.1"/>
    <property type="molecule type" value="Genomic_DNA"/>
</dbReference>
<dbReference type="InterPro" id="IPR018060">
    <property type="entry name" value="HTH_AraC"/>
</dbReference>
<dbReference type="RefSeq" id="WP_061975514.1">
    <property type="nucleotide sequence ID" value="NZ_FMAV01000006.1"/>
</dbReference>
<evidence type="ECO:0000256" key="2">
    <source>
        <dbReference type="ARBA" id="ARBA00023125"/>
    </source>
</evidence>
<dbReference type="GO" id="GO:0043565">
    <property type="term" value="F:sequence-specific DNA binding"/>
    <property type="evidence" value="ECO:0007669"/>
    <property type="project" value="InterPro"/>
</dbReference>